<keyword evidence="6" id="KW-1185">Reference proteome</keyword>
<dbReference type="Gene3D" id="3.40.50.2300">
    <property type="match status" value="2"/>
</dbReference>
<feature type="domain" description="Leucine-binding protein" evidence="4">
    <location>
        <begin position="102"/>
        <end position="451"/>
    </location>
</feature>
<proteinExistence type="inferred from homology"/>
<accession>R4YVM7</accession>
<name>R4YVM7_9ACTN</name>
<evidence type="ECO:0000256" key="3">
    <source>
        <dbReference type="SAM" id="MobiDB-lite"/>
    </source>
</evidence>
<organism evidence="5 6">
    <name type="scientific">Candidatus Neomicrothrix parvicella RN1</name>
    <dbReference type="NCBI Taxonomy" id="1229780"/>
    <lineage>
        <taxon>Bacteria</taxon>
        <taxon>Bacillati</taxon>
        <taxon>Actinomycetota</taxon>
        <taxon>Acidimicrobiia</taxon>
        <taxon>Acidimicrobiales</taxon>
        <taxon>Microthrixaceae</taxon>
        <taxon>Candidatus Neomicrothrix</taxon>
    </lineage>
</organism>
<dbReference type="InterPro" id="IPR028082">
    <property type="entry name" value="Peripla_BP_I"/>
</dbReference>
<keyword evidence="2" id="KW-0732">Signal</keyword>
<dbReference type="InterPro" id="IPR028081">
    <property type="entry name" value="Leu-bd"/>
</dbReference>
<dbReference type="EMBL" id="CANL01000001">
    <property type="protein sequence ID" value="CCM61803.1"/>
    <property type="molecule type" value="Genomic_DNA"/>
</dbReference>
<comment type="caution">
    <text evidence="5">The sequence shown here is derived from an EMBL/GenBank/DDBJ whole genome shotgun (WGS) entry which is preliminary data.</text>
</comment>
<protein>
    <recommendedName>
        <fullName evidence="4">Leucine-binding protein domain-containing protein</fullName>
    </recommendedName>
</protein>
<dbReference type="Proteomes" id="UP000018291">
    <property type="component" value="Unassembled WGS sequence"/>
</dbReference>
<dbReference type="STRING" id="1229780.BN381_10034"/>
<dbReference type="RefSeq" id="WP_012222583.1">
    <property type="nucleotide sequence ID" value="NZ_HG422565.1"/>
</dbReference>
<dbReference type="AlphaFoldDB" id="R4YVM7"/>
<sequence>MSQAHEAAQRGRVAHRGGGARLLLALVGLMLVAAGCGAKGDSVAETGGGSDGGTQVATGGDSGGQADGEADFGTLKAPCGPGEGKIEKSEAGSKGTDKLYIGVNSDKGADIRPGLLREFWDSSNAYIDWCNAQGGIAGLQIEPVDLDGQLFNVAQYLPAACNDVFAMVGGGSTFDNLQLQGPGNLKECGQLDMPGFTVTKEKAEATDTYIAAVPNPANVRPAAFFDYLAQEYPKEVGDLASVYGDLDTIRFVMDQTNAVLTKLGKPFGLGQEIAYAAQGQDFKLTSQSLKGSGATMGTFIGEPSNFGLLLSSMKEDGLKIPMFAESNNYDPLLLEKGSNPAGEVLIRLPHAPFEEADKYPAIQKFEELMAARKAEDPQTKTAALGIQSMSAWLLFTEAATACAEQGDHIISHDCIREQVGKIGEWTGGGLHSTTNPGTNEPAKCIISMKVDGDKFVRAFPEWGSKDATEDGYYCPKKNAVVTIDVD</sequence>
<dbReference type="Pfam" id="PF13458">
    <property type="entry name" value="Peripla_BP_6"/>
    <property type="match status" value="1"/>
</dbReference>
<dbReference type="OrthoDB" id="3764616at2"/>
<reference evidence="5 6" key="1">
    <citation type="journal article" date="2013" name="ISME J.">
        <title>Metabolic model for the filamentous 'Candidatus Microthrix parvicella' based on genomic and metagenomic analyses.</title>
        <authorList>
            <person name="Jon McIlroy S."/>
            <person name="Kristiansen R."/>
            <person name="Albertsen M."/>
            <person name="Michael Karst S."/>
            <person name="Rossetti S."/>
            <person name="Lund Nielsen J."/>
            <person name="Tandoi V."/>
            <person name="James Seviour R."/>
            <person name="Nielsen P.H."/>
        </authorList>
    </citation>
    <scope>NUCLEOTIDE SEQUENCE [LARGE SCALE GENOMIC DNA]</scope>
    <source>
        <strain evidence="5 6">RN1</strain>
    </source>
</reference>
<evidence type="ECO:0000259" key="4">
    <source>
        <dbReference type="Pfam" id="PF13458"/>
    </source>
</evidence>
<evidence type="ECO:0000256" key="2">
    <source>
        <dbReference type="ARBA" id="ARBA00022729"/>
    </source>
</evidence>
<dbReference type="HOGENOM" id="CLU_578559_0_0_11"/>
<evidence type="ECO:0000313" key="6">
    <source>
        <dbReference type="Proteomes" id="UP000018291"/>
    </source>
</evidence>
<comment type="similarity">
    <text evidence="1">Belongs to the leucine-binding protein family.</text>
</comment>
<gene>
    <name evidence="5" type="ORF">BN381_10034</name>
</gene>
<evidence type="ECO:0000313" key="5">
    <source>
        <dbReference type="EMBL" id="CCM61803.1"/>
    </source>
</evidence>
<evidence type="ECO:0000256" key="1">
    <source>
        <dbReference type="ARBA" id="ARBA00010062"/>
    </source>
</evidence>
<dbReference type="SUPFAM" id="SSF53822">
    <property type="entry name" value="Periplasmic binding protein-like I"/>
    <property type="match status" value="1"/>
</dbReference>
<feature type="region of interest" description="Disordered" evidence="3">
    <location>
        <begin position="42"/>
        <end position="91"/>
    </location>
</feature>
<dbReference type="eggNOG" id="COG0683">
    <property type="taxonomic scope" value="Bacteria"/>
</dbReference>